<gene>
    <name evidence="8" type="ORF">J437_LFUL008832</name>
</gene>
<keyword evidence="3" id="KW-0540">Nuclease</keyword>
<keyword evidence="6" id="KW-0695">RNA-directed DNA polymerase</keyword>
<evidence type="ECO:0000313" key="9">
    <source>
        <dbReference type="Proteomes" id="UP000792457"/>
    </source>
</evidence>
<name>A0A8K0KDV2_LADFU</name>
<comment type="caution">
    <text evidence="8">The sequence shown here is derived from an EMBL/GenBank/DDBJ whole genome shotgun (WGS) entry which is preliminary data.</text>
</comment>
<reference evidence="8" key="1">
    <citation type="submission" date="2013-04" db="EMBL/GenBank/DDBJ databases">
        <authorList>
            <person name="Qu J."/>
            <person name="Murali S.C."/>
            <person name="Bandaranaike D."/>
            <person name="Bellair M."/>
            <person name="Blankenburg K."/>
            <person name="Chao H."/>
            <person name="Dinh H."/>
            <person name="Doddapaneni H."/>
            <person name="Downs B."/>
            <person name="Dugan-Rocha S."/>
            <person name="Elkadiri S."/>
            <person name="Gnanaolivu R.D."/>
            <person name="Hernandez B."/>
            <person name="Javaid M."/>
            <person name="Jayaseelan J.C."/>
            <person name="Lee S."/>
            <person name="Li M."/>
            <person name="Ming W."/>
            <person name="Munidasa M."/>
            <person name="Muniz J."/>
            <person name="Nguyen L."/>
            <person name="Ongeri F."/>
            <person name="Osuji N."/>
            <person name="Pu L.-L."/>
            <person name="Puazo M."/>
            <person name="Qu C."/>
            <person name="Quiroz J."/>
            <person name="Raj R."/>
            <person name="Weissenberger G."/>
            <person name="Xin Y."/>
            <person name="Zou X."/>
            <person name="Han Y."/>
            <person name="Richards S."/>
            <person name="Worley K."/>
            <person name="Muzny D."/>
            <person name="Gibbs R."/>
        </authorList>
    </citation>
    <scope>NUCLEOTIDE SEQUENCE</scope>
    <source>
        <strain evidence="8">Sampled in the wild</strain>
    </source>
</reference>
<reference evidence="8" key="2">
    <citation type="submission" date="2017-10" db="EMBL/GenBank/DDBJ databases">
        <title>Ladona fulva Genome sequencing and assembly.</title>
        <authorList>
            <person name="Murali S."/>
            <person name="Richards S."/>
            <person name="Bandaranaike D."/>
            <person name="Bellair M."/>
            <person name="Blankenburg K."/>
            <person name="Chao H."/>
            <person name="Dinh H."/>
            <person name="Doddapaneni H."/>
            <person name="Dugan-Rocha S."/>
            <person name="Elkadiri S."/>
            <person name="Gnanaolivu R."/>
            <person name="Hernandez B."/>
            <person name="Skinner E."/>
            <person name="Javaid M."/>
            <person name="Lee S."/>
            <person name="Li M."/>
            <person name="Ming W."/>
            <person name="Munidasa M."/>
            <person name="Muniz J."/>
            <person name="Nguyen L."/>
            <person name="Hughes D."/>
            <person name="Osuji N."/>
            <person name="Pu L.-L."/>
            <person name="Puazo M."/>
            <person name="Qu C."/>
            <person name="Quiroz J."/>
            <person name="Raj R."/>
            <person name="Weissenberger G."/>
            <person name="Xin Y."/>
            <person name="Zou X."/>
            <person name="Han Y."/>
            <person name="Worley K."/>
            <person name="Muzny D."/>
            <person name="Gibbs R."/>
        </authorList>
    </citation>
    <scope>NUCLEOTIDE SEQUENCE</scope>
    <source>
        <strain evidence="8">Sampled in the wild</strain>
    </source>
</reference>
<dbReference type="CDD" id="cd09274">
    <property type="entry name" value="RNase_HI_RT_Ty3"/>
    <property type="match status" value="1"/>
</dbReference>
<keyword evidence="9" id="KW-1185">Reference proteome</keyword>
<dbReference type="PANTHER" id="PTHR37984">
    <property type="entry name" value="PROTEIN CBG26694"/>
    <property type="match status" value="1"/>
</dbReference>
<dbReference type="InterPro" id="IPR043502">
    <property type="entry name" value="DNA/RNA_pol_sf"/>
</dbReference>
<evidence type="ECO:0000313" key="8">
    <source>
        <dbReference type="EMBL" id="KAG8232364.1"/>
    </source>
</evidence>
<dbReference type="EMBL" id="KZ308613">
    <property type="protein sequence ID" value="KAG8232364.1"/>
    <property type="molecule type" value="Genomic_DNA"/>
</dbReference>
<dbReference type="Pfam" id="PF17917">
    <property type="entry name" value="RT_RNaseH"/>
    <property type="match status" value="1"/>
</dbReference>
<evidence type="ECO:0000259" key="7">
    <source>
        <dbReference type="Pfam" id="PF17917"/>
    </source>
</evidence>
<evidence type="ECO:0000256" key="2">
    <source>
        <dbReference type="ARBA" id="ARBA00022695"/>
    </source>
</evidence>
<evidence type="ECO:0000256" key="6">
    <source>
        <dbReference type="ARBA" id="ARBA00022918"/>
    </source>
</evidence>
<accession>A0A8K0KDV2</accession>
<dbReference type="FunFam" id="3.10.20.370:FF:000001">
    <property type="entry name" value="Retrovirus-related Pol polyprotein from transposon 17.6-like protein"/>
    <property type="match status" value="1"/>
</dbReference>
<evidence type="ECO:0000256" key="5">
    <source>
        <dbReference type="ARBA" id="ARBA00022801"/>
    </source>
</evidence>
<keyword evidence="1" id="KW-0808">Transferase</keyword>
<keyword evidence="4" id="KW-0255">Endonuclease</keyword>
<dbReference type="AlphaFoldDB" id="A0A8K0KDV2"/>
<dbReference type="InterPro" id="IPR050951">
    <property type="entry name" value="Retrovirus_Pol_polyprotein"/>
</dbReference>
<keyword evidence="2" id="KW-0548">Nucleotidyltransferase</keyword>
<dbReference type="PANTHER" id="PTHR37984:SF5">
    <property type="entry name" value="PROTEIN NYNRIN-LIKE"/>
    <property type="match status" value="1"/>
</dbReference>
<keyword evidence="5" id="KW-0378">Hydrolase</keyword>
<sequence length="97" mass="10457">MTSDASPIGAGCVLSHVTEDGREEPIAFGSKTFTDSEKNYPVHEREAAAMVFGLKKFNTFLEGREFELVTDNAALVALFGDKTNCAPTTPNACDVRV</sequence>
<dbReference type="GO" id="GO:0016787">
    <property type="term" value="F:hydrolase activity"/>
    <property type="evidence" value="ECO:0007669"/>
    <property type="project" value="UniProtKB-KW"/>
</dbReference>
<dbReference type="Proteomes" id="UP000792457">
    <property type="component" value="Unassembled WGS sequence"/>
</dbReference>
<dbReference type="GO" id="GO:0003964">
    <property type="term" value="F:RNA-directed DNA polymerase activity"/>
    <property type="evidence" value="ECO:0007669"/>
    <property type="project" value="UniProtKB-KW"/>
</dbReference>
<dbReference type="InterPro" id="IPR041373">
    <property type="entry name" value="RT_RNaseH"/>
</dbReference>
<dbReference type="OrthoDB" id="5985335at2759"/>
<dbReference type="SUPFAM" id="SSF56672">
    <property type="entry name" value="DNA/RNA polymerases"/>
    <property type="match status" value="1"/>
</dbReference>
<evidence type="ECO:0000256" key="3">
    <source>
        <dbReference type="ARBA" id="ARBA00022722"/>
    </source>
</evidence>
<organism evidence="8 9">
    <name type="scientific">Ladona fulva</name>
    <name type="common">Scarce chaser dragonfly</name>
    <name type="synonym">Libellula fulva</name>
    <dbReference type="NCBI Taxonomy" id="123851"/>
    <lineage>
        <taxon>Eukaryota</taxon>
        <taxon>Metazoa</taxon>
        <taxon>Ecdysozoa</taxon>
        <taxon>Arthropoda</taxon>
        <taxon>Hexapoda</taxon>
        <taxon>Insecta</taxon>
        <taxon>Pterygota</taxon>
        <taxon>Palaeoptera</taxon>
        <taxon>Odonata</taxon>
        <taxon>Epiprocta</taxon>
        <taxon>Anisoptera</taxon>
        <taxon>Libelluloidea</taxon>
        <taxon>Libellulidae</taxon>
        <taxon>Ladona</taxon>
    </lineage>
</organism>
<evidence type="ECO:0000256" key="1">
    <source>
        <dbReference type="ARBA" id="ARBA00022679"/>
    </source>
</evidence>
<proteinExistence type="predicted"/>
<evidence type="ECO:0000256" key="4">
    <source>
        <dbReference type="ARBA" id="ARBA00022759"/>
    </source>
</evidence>
<dbReference type="GO" id="GO:0004519">
    <property type="term" value="F:endonuclease activity"/>
    <property type="evidence" value="ECO:0007669"/>
    <property type="project" value="UniProtKB-KW"/>
</dbReference>
<protein>
    <recommendedName>
        <fullName evidence="7">Reverse transcriptase RNase H-like domain-containing protein</fullName>
    </recommendedName>
</protein>
<feature type="domain" description="Reverse transcriptase RNase H-like" evidence="7">
    <location>
        <begin position="2"/>
        <end position="83"/>
    </location>
</feature>